<dbReference type="Pfam" id="PF22458">
    <property type="entry name" value="RsmF-B_ferredox"/>
    <property type="match status" value="1"/>
</dbReference>
<dbReference type="HOGENOM" id="CLU_005316_0_2_7"/>
<comment type="similarity">
    <text evidence="1 6">Belongs to the class I-like SAM-binding methyltransferase superfamily. RsmB/NOP family.</text>
</comment>
<keyword evidence="2 6" id="KW-0489">Methyltransferase</keyword>
<keyword evidence="3 6" id="KW-0808">Transferase</keyword>
<keyword evidence="4 6" id="KW-0949">S-adenosyl-L-methionine</keyword>
<evidence type="ECO:0000256" key="2">
    <source>
        <dbReference type="ARBA" id="ARBA00022603"/>
    </source>
</evidence>
<dbReference type="InterPro" id="IPR049560">
    <property type="entry name" value="MeTrfase_RsmB-F_NOP2_cat"/>
</dbReference>
<dbReference type="GO" id="GO:0003723">
    <property type="term" value="F:RNA binding"/>
    <property type="evidence" value="ECO:0007669"/>
    <property type="project" value="UniProtKB-UniRule"/>
</dbReference>
<keyword evidence="5 6" id="KW-0694">RNA-binding</keyword>
<dbReference type="PANTHER" id="PTHR22807:SF53">
    <property type="entry name" value="RIBOSOMAL RNA SMALL SUBUNIT METHYLTRANSFERASE B-RELATED"/>
    <property type="match status" value="1"/>
</dbReference>
<organism evidence="8 9">
    <name type="scientific">Haliangium ochraceum (strain DSM 14365 / JCM 11303 / SMP-2)</name>
    <dbReference type="NCBI Taxonomy" id="502025"/>
    <lineage>
        <taxon>Bacteria</taxon>
        <taxon>Pseudomonadati</taxon>
        <taxon>Myxococcota</taxon>
        <taxon>Polyangia</taxon>
        <taxon>Haliangiales</taxon>
        <taxon>Kofleriaceae</taxon>
        <taxon>Haliangium</taxon>
    </lineage>
</organism>
<evidence type="ECO:0000256" key="6">
    <source>
        <dbReference type="PROSITE-ProRule" id="PRU01023"/>
    </source>
</evidence>
<feature type="active site" description="Nucleophile" evidence="6">
    <location>
        <position position="387"/>
    </location>
</feature>
<dbReference type="GO" id="GO:0008173">
    <property type="term" value="F:RNA methyltransferase activity"/>
    <property type="evidence" value="ECO:0007669"/>
    <property type="project" value="InterPro"/>
</dbReference>
<comment type="caution">
    <text evidence="6">Lacks conserved residue(s) required for the propagation of feature annotation.</text>
</comment>
<dbReference type="PRINTS" id="PR02008">
    <property type="entry name" value="RCMTFAMILY"/>
</dbReference>
<evidence type="ECO:0000256" key="4">
    <source>
        <dbReference type="ARBA" id="ARBA00022691"/>
    </source>
</evidence>
<name>D0LHX0_HALO1</name>
<dbReference type="AlphaFoldDB" id="D0LHX0"/>
<dbReference type="STRING" id="502025.Hoch_2256"/>
<evidence type="ECO:0000256" key="3">
    <source>
        <dbReference type="ARBA" id="ARBA00022679"/>
    </source>
</evidence>
<dbReference type="InterPro" id="IPR054728">
    <property type="entry name" value="RsmB-like_ferredoxin"/>
</dbReference>
<proteinExistence type="inferred from homology"/>
<feature type="binding site" evidence="6">
    <location>
        <position position="285"/>
    </location>
    <ligand>
        <name>S-adenosyl-L-methionine</name>
        <dbReference type="ChEBI" id="CHEBI:59789"/>
    </ligand>
</feature>
<dbReference type="InterPro" id="IPR023267">
    <property type="entry name" value="RCMT"/>
</dbReference>
<dbReference type="PANTHER" id="PTHR22807">
    <property type="entry name" value="NOP2 YEAST -RELATED NOL1/NOP2/FMU SUN DOMAIN-CONTAINING"/>
    <property type="match status" value="1"/>
</dbReference>
<dbReference type="KEGG" id="hoh:Hoch_2256"/>
<keyword evidence="9" id="KW-1185">Reference proteome</keyword>
<feature type="binding site" evidence="6">
    <location>
        <position position="314"/>
    </location>
    <ligand>
        <name>S-adenosyl-L-methionine</name>
        <dbReference type="ChEBI" id="CHEBI:59789"/>
    </ligand>
</feature>
<evidence type="ECO:0000259" key="7">
    <source>
        <dbReference type="PROSITE" id="PS51686"/>
    </source>
</evidence>
<feature type="binding site" evidence="6">
    <location>
        <position position="334"/>
    </location>
    <ligand>
        <name>S-adenosyl-L-methionine</name>
        <dbReference type="ChEBI" id="CHEBI:59789"/>
    </ligand>
</feature>
<sequence length="460" mass="49456">MMNHDKTKARTRLAPLAEPGRLRSLALEAWQRTRIDWRFARDGLHGLLRQQGVGAAERGAVSELIFGMIRNVRRIDAALEAGGVTAQSAGRVLDAERLLAYLVLAEVISPERAAAQTRPQVGAIDWQAVAAIDQRIAAESSVARRIALHDSLPDWLAEALVRGLGERAEEIAGSLSGRASMTLRANTLVGDREQLRAALAEDGVEVEPTRFARDGLVASGRSNLFALSSYKRGGFEVQDEGSQLIAALCAPPLRSLVVDYCAGAGGKTLALAAALENRGRVVASDTDARKLQELRRRVKRAHASNVQVLTLPPDGTWPAALAALQGTVQRVLVDAPCSAVGTMRRHPELRWRLSADEAARYPALQFALCERSLALLAPGGELIYATCTLLRDENQGVIERLLAVHPNLSLVPASERVSEIWGAAAAAALCVDEGRYLRVDPAAHGTDGFFAAVLRLSQPD</sequence>
<protein>
    <submittedName>
        <fullName evidence="8">Fmu (Sun) domain protein</fullName>
    </submittedName>
</protein>
<dbReference type="GO" id="GO:0001510">
    <property type="term" value="P:RNA methylation"/>
    <property type="evidence" value="ECO:0007669"/>
    <property type="project" value="InterPro"/>
</dbReference>
<evidence type="ECO:0000256" key="1">
    <source>
        <dbReference type="ARBA" id="ARBA00007494"/>
    </source>
</evidence>
<dbReference type="Gene3D" id="3.40.50.150">
    <property type="entry name" value="Vaccinia Virus protein VP39"/>
    <property type="match status" value="1"/>
</dbReference>
<feature type="domain" description="SAM-dependent MTase RsmB/NOP-type" evidence="7">
    <location>
        <begin position="171"/>
        <end position="457"/>
    </location>
</feature>
<dbReference type="CDD" id="cd02440">
    <property type="entry name" value="AdoMet_MTases"/>
    <property type="match status" value="1"/>
</dbReference>
<dbReference type="SUPFAM" id="SSF53335">
    <property type="entry name" value="S-adenosyl-L-methionine-dependent methyltransferases"/>
    <property type="match status" value="1"/>
</dbReference>
<gene>
    <name evidence="8" type="ordered locus">Hoch_2256</name>
</gene>
<dbReference type="Proteomes" id="UP000001880">
    <property type="component" value="Chromosome"/>
</dbReference>
<dbReference type="EMBL" id="CP001804">
    <property type="protein sequence ID" value="ACY14799.1"/>
    <property type="molecule type" value="Genomic_DNA"/>
</dbReference>
<evidence type="ECO:0000313" key="8">
    <source>
        <dbReference type="EMBL" id="ACY14799.1"/>
    </source>
</evidence>
<dbReference type="PROSITE" id="PS51686">
    <property type="entry name" value="SAM_MT_RSMB_NOP"/>
    <property type="match status" value="1"/>
</dbReference>
<dbReference type="InterPro" id="IPR001678">
    <property type="entry name" value="MeTrfase_RsmB-F_NOP2_dom"/>
</dbReference>
<reference evidence="8 9" key="1">
    <citation type="journal article" date="2010" name="Stand. Genomic Sci.">
        <title>Complete genome sequence of Haliangium ochraceum type strain (SMP-2).</title>
        <authorList>
            <consortium name="US DOE Joint Genome Institute (JGI-PGF)"/>
            <person name="Ivanova N."/>
            <person name="Daum C."/>
            <person name="Lang E."/>
            <person name="Abt B."/>
            <person name="Kopitz M."/>
            <person name="Saunders E."/>
            <person name="Lapidus A."/>
            <person name="Lucas S."/>
            <person name="Glavina Del Rio T."/>
            <person name="Nolan M."/>
            <person name="Tice H."/>
            <person name="Copeland A."/>
            <person name="Cheng J.F."/>
            <person name="Chen F."/>
            <person name="Bruce D."/>
            <person name="Goodwin L."/>
            <person name="Pitluck S."/>
            <person name="Mavromatis K."/>
            <person name="Pati A."/>
            <person name="Mikhailova N."/>
            <person name="Chen A."/>
            <person name="Palaniappan K."/>
            <person name="Land M."/>
            <person name="Hauser L."/>
            <person name="Chang Y.J."/>
            <person name="Jeffries C.D."/>
            <person name="Detter J.C."/>
            <person name="Brettin T."/>
            <person name="Rohde M."/>
            <person name="Goker M."/>
            <person name="Bristow J."/>
            <person name="Markowitz V."/>
            <person name="Eisen J.A."/>
            <person name="Hugenholtz P."/>
            <person name="Kyrpides N.C."/>
            <person name="Klenk H.P."/>
        </authorList>
    </citation>
    <scope>NUCLEOTIDE SEQUENCE [LARGE SCALE GENOMIC DNA]</scope>
    <source>
        <strain evidence="9">DSM 14365 / CIP 107738 / JCM 11303 / AJ 13395 / SMP-2</strain>
    </source>
</reference>
<dbReference type="Pfam" id="PF01189">
    <property type="entry name" value="Methyltr_RsmB-F"/>
    <property type="match status" value="1"/>
</dbReference>
<dbReference type="PROSITE" id="PS01153">
    <property type="entry name" value="NOL1_NOP2_SUN"/>
    <property type="match status" value="1"/>
</dbReference>
<dbReference type="InterPro" id="IPR018314">
    <property type="entry name" value="RsmB/NOL1/NOP2-like_CS"/>
</dbReference>
<evidence type="ECO:0000313" key="9">
    <source>
        <dbReference type="Proteomes" id="UP000001880"/>
    </source>
</evidence>
<accession>D0LHX0</accession>
<dbReference type="InterPro" id="IPR029063">
    <property type="entry name" value="SAM-dependent_MTases_sf"/>
</dbReference>
<evidence type="ECO:0000256" key="5">
    <source>
        <dbReference type="ARBA" id="ARBA00022884"/>
    </source>
</evidence>
<dbReference type="eggNOG" id="COG0144">
    <property type="taxonomic scope" value="Bacteria"/>
</dbReference>